<comment type="caution">
    <text evidence="7">The sequence shown here is derived from an EMBL/GenBank/DDBJ whole genome shotgun (WGS) entry which is preliminary data.</text>
</comment>
<comment type="subcellular location">
    <subcellularLocation>
        <location evidence="1">Nucleus</location>
    </subcellularLocation>
</comment>
<reference evidence="7" key="1">
    <citation type="submission" date="2020-06" db="EMBL/GenBank/DDBJ databases">
        <authorList>
            <consortium name="Plant Systems Biology data submission"/>
        </authorList>
    </citation>
    <scope>NUCLEOTIDE SEQUENCE</scope>
    <source>
        <strain evidence="7">D6</strain>
    </source>
</reference>
<dbReference type="SMART" id="SM00415">
    <property type="entry name" value="HSF"/>
    <property type="match status" value="1"/>
</dbReference>
<evidence type="ECO:0000259" key="6">
    <source>
        <dbReference type="SMART" id="SM00415"/>
    </source>
</evidence>
<dbReference type="Proteomes" id="UP001153069">
    <property type="component" value="Unassembled WGS sequence"/>
</dbReference>
<sequence>MNMDHLGFSPDEHMAASAVASLATSKRKREDKDVEMQDCNKVAKTDAEPRPLKPGKKAPIIRVMRPAPFFFYKDFSQVPDKDPLTPLTAPGRVPNFPAKMHAILSRTELRGIVTWQPHGRSWRVLKPREFEVKVLPKFFEHAKFSSFVRQANGWGFRRITQGADRNCYYHEKFLRSLPHLCKDMKRPGVAEKKVADPAHEPDLYAISKLHPLPEKVAVDESVLLQCTLQGGPKARVPIYSGGMGFLSTGSLPNKTEVATHVAPSDRLVLDSFQQTIAASESQFRGLGVPPATVTVQPTLATPSLPLPAYLGTPGAASALLHSQQGQRTTLSALAVANHLSMQPATAPATINPTASRDFAAGFAMATAFSQQQFRNILDNLAQHKKD</sequence>
<dbReference type="PRINTS" id="PR00056">
    <property type="entry name" value="HSFDOMAIN"/>
</dbReference>
<dbReference type="GO" id="GO:0043565">
    <property type="term" value="F:sequence-specific DNA binding"/>
    <property type="evidence" value="ECO:0007669"/>
    <property type="project" value="InterPro"/>
</dbReference>
<dbReference type="SUPFAM" id="SSF46785">
    <property type="entry name" value="Winged helix' DNA-binding domain"/>
    <property type="match status" value="1"/>
</dbReference>
<organism evidence="7 8">
    <name type="scientific">Seminavis robusta</name>
    <dbReference type="NCBI Taxonomy" id="568900"/>
    <lineage>
        <taxon>Eukaryota</taxon>
        <taxon>Sar</taxon>
        <taxon>Stramenopiles</taxon>
        <taxon>Ochrophyta</taxon>
        <taxon>Bacillariophyta</taxon>
        <taxon>Bacillariophyceae</taxon>
        <taxon>Bacillariophycidae</taxon>
        <taxon>Naviculales</taxon>
        <taxon>Naviculaceae</taxon>
        <taxon>Seminavis</taxon>
    </lineage>
</organism>
<gene>
    <name evidence="7" type="ORF">SEMRO_889_G216580.1</name>
</gene>
<evidence type="ECO:0000256" key="3">
    <source>
        <dbReference type="ARBA" id="ARBA00023242"/>
    </source>
</evidence>
<dbReference type="AlphaFoldDB" id="A0A9N8EEN3"/>
<dbReference type="InterPro" id="IPR036390">
    <property type="entry name" value="WH_DNA-bd_sf"/>
</dbReference>
<protein>
    <submittedName>
        <fullName evidence="7">Stress transcription factor A-3</fullName>
    </submittedName>
</protein>
<comment type="similarity">
    <text evidence="4">Belongs to the HSF family.</text>
</comment>
<proteinExistence type="inferred from homology"/>
<keyword evidence="8" id="KW-1185">Reference proteome</keyword>
<evidence type="ECO:0000313" key="7">
    <source>
        <dbReference type="EMBL" id="CAB9517891.1"/>
    </source>
</evidence>
<evidence type="ECO:0000256" key="4">
    <source>
        <dbReference type="RuleBase" id="RU004020"/>
    </source>
</evidence>
<dbReference type="GO" id="GO:0003700">
    <property type="term" value="F:DNA-binding transcription factor activity"/>
    <property type="evidence" value="ECO:0007669"/>
    <property type="project" value="InterPro"/>
</dbReference>
<evidence type="ECO:0000313" key="8">
    <source>
        <dbReference type="Proteomes" id="UP001153069"/>
    </source>
</evidence>
<dbReference type="EMBL" id="CAICTM010000887">
    <property type="protein sequence ID" value="CAB9517891.1"/>
    <property type="molecule type" value="Genomic_DNA"/>
</dbReference>
<dbReference type="Gene3D" id="1.10.10.10">
    <property type="entry name" value="Winged helix-like DNA-binding domain superfamily/Winged helix DNA-binding domain"/>
    <property type="match status" value="1"/>
</dbReference>
<name>A0A9N8EEN3_9STRA</name>
<dbReference type="PANTHER" id="PTHR10015:SF206">
    <property type="entry name" value="HSF-TYPE DNA-BINDING DOMAIN-CONTAINING PROTEIN"/>
    <property type="match status" value="1"/>
</dbReference>
<feature type="domain" description="HSF-type DNA-binding" evidence="6">
    <location>
        <begin position="92"/>
        <end position="187"/>
    </location>
</feature>
<keyword evidence="3" id="KW-0539">Nucleus</keyword>
<dbReference type="InterPro" id="IPR000232">
    <property type="entry name" value="HSF_DNA-bd"/>
</dbReference>
<dbReference type="GO" id="GO:0005634">
    <property type="term" value="C:nucleus"/>
    <property type="evidence" value="ECO:0007669"/>
    <property type="project" value="UniProtKB-SubCell"/>
</dbReference>
<evidence type="ECO:0000256" key="1">
    <source>
        <dbReference type="ARBA" id="ARBA00004123"/>
    </source>
</evidence>
<evidence type="ECO:0000256" key="2">
    <source>
        <dbReference type="ARBA" id="ARBA00023125"/>
    </source>
</evidence>
<dbReference type="Pfam" id="PF00447">
    <property type="entry name" value="HSF_DNA-bind"/>
    <property type="match status" value="1"/>
</dbReference>
<feature type="region of interest" description="Disordered" evidence="5">
    <location>
        <begin position="19"/>
        <end position="38"/>
    </location>
</feature>
<keyword evidence="2" id="KW-0238">DNA-binding</keyword>
<dbReference type="OrthoDB" id="44091at2759"/>
<dbReference type="InterPro" id="IPR036388">
    <property type="entry name" value="WH-like_DNA-bd_sf"/>
</dbReference>
<evidence type="ECO:0000256" key="5">
    <source>
        <dbReference type="SAM" id="MobiDB-lite"/>
    </source>
</evidence>
<accession>A0A9N8EEN3</accession>
<dbReference type="FunFam" id="1.10.10.10:FF:000479">
    <property type="entry name" value="Predicted protein"/>
    <property type="match status" value="1"/>
</dbReference>
<dbReference type="PANTHER" id="PTHR10015">
    <property type="entry name" value="HEAT SHOCK TRANSCRIPTION FACTOR"/>
    <property type="match status" value="1"/>
</dbReference>